<gene>
    <name evidence="1" type="ORF">HHU12_28945</name>
</gene>
<organism evidence="1 2">
    <name type="scientific">Flammeovirga aprica JL-4</name>
    <dbReference type="NCBI Taxonomy" id="694437"/>
    <lineage>
        <taxon>Bacteria</taxon>
        <taxon>Pseudomonadati</taxon>
        <taxon>Bacteroidota</taxon>
        <taxon>Cytophagia</taxon>
        <taxon>Cytophagales</taxon>
        <taxon>Flammeovirgaceae</taxon>
        <taxon>Flammeovirga</taxon>
    </lineage>
</organism>
<dbReference type="AlphaFoldDB" id="A0A7X9XCP6"/>
<keyword evidence="2" id="KW-1185">Reference proteome</keyword>
<proteinExistence type="predicted"/>
<reference evidence="1 2" key="1">
    <citation type="submission" date="2020-04" db="EMBL/GenBank/DDBJ databases">
        <title>Flammeovirga sp. SR4, a novel species isolated from seawater.</title>
        <authorList>
            <person name="Wang X."/>
        </authorList>
    </citation>
    <scope>NUCLEOTIDE SEQUENCE [LARGE SCALE GENOMIC DNA]</scope>
    <source>
        <strain evidence="1 2">ATCC 23126</strain>
    </source>
</reference>
<evidence type="ECO:0000313" key="1">
    <source>
        <dbReference type="EMBL" id="NME72027.1"/>
    </source>
</evidence>
<accession>A0A7X9XCP6</accession>
<name>A0A7X9XCP6_9BACT</name>
<dbReference type="EMBL" id="JABANE010000128">
    <property type="protein sequence ID" value="NME72027.1"/>
    <property type="molecule type" value="Genomic_DNA"/>
</dbReference>
<dbReference type="Proteomes" id="UP000576082">
    <property type="component" value="Unassembled WGS sequence"/>
</dbReference>
<sequence length="174" mass="20381">MKIFRVLYVLLVFITFNSWSQTIKDSVIFDTDGLKYKVFNQDSEQFDYFDIEGKKRVLSKIENDSTKEAQLLIMSKLVGRDLKIPSRYVREVSADDFHNTFIFEMTFLVEKNGEVSNLRLIGEIPEGFEPKDFFPRKFELPTFQPILNDNGDSVIVERKTEIWVTCPCAKKENE</sequence>
<dbReference type="RefSeq" id="WP_169660225.1">
    <property type="nucleotide sequence ID" value="NZ_JABANE010000128.1"/>
</dbReference>
<protein>
    <submittedName>
        <fullName evidence="1">Uncharacterized protein</fullName>
    </submittedName>
</protein>
<evidence type="ECO:0000313" key="2">
    <source>
        <dbReference type="Proteomes" id="UP000576082"/>
    </source>
</evidence>
<comment type="caution">
    <text evidence="1">The sequence shown here is derived from an EMBL/GenBank/DDBJ whole genome shotgun (WGS) entry which is preliminary data.</text>
</comment>